<protein>
    <recommendedName>
        <fullName evidence="2">DUF7796 domain-containing protein</fullName>
    </recommendedName>
</protein>
<organism evidence="3 4">
    <name type="scientific">Dendrobium chrysotoxum</name>
    <name type="common">Orchid</name>
    <dbReference type="NCBI Taxonomy" id="161865"/>
    <lineage>
        <taxon>Eukaryota</taxon>
        <taxon>Viridiplantae</taxon>
        <taxon>Streptophyta</taxon>
        <taxon>Embryophyta</taxon>
        <taxon>Tracheophyta</taxon>
        <taxon>Spermatophyta</taxon>
        <taxon>Magnoliopsida</taxon>
        <taxon>Liliopsida</taxon>
        <taxon>Asparagales</taxon>
        <taxon>Orchidaceae</taxon>
        <taxon>Epidendroideae</taxon>
        <taxon>Malaxideae</taxon>
        <taxon>Dendrobiinae</taxon>
        <taxon>Dendrobium</taxon>
    </lineage>
</organism>
<keyword evidence="1" id="KW-0812">Transmembrane</keyword>
<dbReference type="Proteomes" id="UP000775213">
    <property type="component" value="Unassembled WGS sequence"/>
</dbReference>
<gene>
    <name evidence="3" type="ORF">IEQ34_007535</name>
</gene>
<sequence length="419" mass="46779">MSIQRISTAAGIRITNLDSSRILFLSLTPLLLLFIAYHHGVVDPFLTFSHLKSLQPFSSTQLPPPPDTADRPPRIAICLVGGARRFELTGPSIVKNLLKEYPNADLFLHSPLDENAYKFFLLNEAPRIAGVRIFEPHRIEETQSRIRVLSSQNSPNGIQGLLQYFNLVEGCLSLISTYESRHNCTYDWIIRTRVDGFWTGPLDPSTFQPATYVIPPGSRFGGFNDRFGSGDRLASTAALSRLSLIPRLDASGYHNLNSESAFKAQLNISNLQVKEISLPFCVLSDRRYNFPPGRHGVPVVSMGSVRPLNGAKCRPCMTACCGECATKIMSGMVDGQSWTEGREWRKVGLELCNATGGWEEGWEEVFDRVAGEEAAAERRRVAAVERNGCEEEFEKMRQRTESWDAPPGEEICRLGLRKQ</sequence>
<evidence type="ECO:0000259" key="2">
    <source>
        <dbReference type="Pfam" id="PF25072"/>
    </source>
</evidence>
<keyword evidence="1" id="KW-0472">Membrane</keyword>
<comment type="caution">
    <text evidence="3">The sequence shown here is derived from an EMBL/GenBank/DDBJ whole genome shotgun (WGS) entry which is preliminary data.</text>
</comment>
<name>A0AAV7H5X5_DENCH</name>
<keyword evidence="1" id="KW-1133">Transmembrane helix</keyword>
<dbReference type="InterPro" id="IPR056698">
    <property type="entry name" value="DUF7796"/>
</dbReference>
<dbReference type="PANTHER" id="PTHR35112:SF1">
    <property type="entry name" value="RING_FYVE_PHD ZINC FINGER SUPERFAMILY PROTEIN"/>
    <property type="match status" value="1"/>
</dbReference>
<dbReference type="AlphaFoldDB" id="A0AAV7H5X5"/>
<keyword evidence="4" id="KW-1185">Reference proteome</keyword>
<reference evidence="3 4" key="1">
    <citation type="journal article" date="2021" name="Hortic Res">
        <title>Chromosome-scale assembly of the Dendrobium chrysotoxum genome enhances the understanding of orchid evolution.</title>
        <authorList>
            <person name="Zhang Y."/>
            <person name="Zhang G.Q."/>
            <person name="Zhang D."/>
            <person name="Liu X.D."/>
            <person name="Xu X.Y."/>
            <person name="Sun W.H."/>
            <person name="Yu X."/>
            <person name="Zhu X."/>
            <person name="Wang Z.W."/>
            <person name="Zhao X."/>
            <person name="Zhong W.Y."/>
            <person name="Chen H."/>
            <person name="Yin W.L."/>
            <person name="Huang T."/>
            <person name="Niu S.C."/>
            <person name="Liu Z.J."/>
        </authorList>
    </citation>
    <scope>NUCLEOTIDE SEQUENCE [LARGE SCALE GENOMIC DNA]</scope>
    <source>
        <strain evidence="3">Lindl</strain>
    </source>
</reference>
<evidence type="ECO:0000313" key="4">
    <source>
        <dbReference type="Proteomes" id="UP000775213"/>
    </source>
</evidence>
<proteinExistence type="predicted"/>
<evidence type="ECO:0000256" key="1">
    <source>
        <dbReference type="SAM" id="Phobius"/>
    </source>
</evidence>
<dbReference type="PANTHER" id="PTHR35112">
    <property type="entry name" value="OS08G0360500 PROTEIN"/>
    <property type="match status" value="1"/>
</dbReference>
<dbReference type="EMBL" id="JAGFBR010000008">
    <property type="protein sequence ID" value="KAH0462953.1"/>
    <property type="molecule type" value="Genomic_DNA"/>
</dbReference>
<feature type="domain" description="DUF7796" evidence="2">
    <location>
        <begin position="73"/>
        <end position="417"/>
    </location>
</feature>
<accession>A0AAV7H5X5</accession>
<dbReference type="Pfam" id="PF25072">
    <property type="entry name" value="DUF7796"/>
    <property type="match status" value="1"/>
</dbReference>
<feature type="transmembrane region" description="Helical" evidence="1">
    <location>
        <begin position="21"/>
        <end position="40"/>
    </location>
</feature>
<evidence type="ECO:0000313" key="3">
    <source>
        <dbReference type="EMBL" id="KAH0462953.1"/>
    </source>
</evidence>